<feature type="region of interest" description="Disordered" evidence="1">
    <location>
        <begin position="247"/>
        <end position="278"/>
    </location>
</feature>
<sequence>MKGMEAAIRGALERAGIPGAQERVRIYDSARLALDRSLERQGVHEVGRVEAHRARLEELIAGIEAEWRPPEADAPQPPPPIPPSVSAVSAPQGTMQSAEFAEIVHPDRVEAPAVRQNPTADSAPLVTSPRADPGHVPQGDGGEARLDFAPEARGTATPAEKRLDDIAPVRPDKVSAAPLAPVAPAARPERAAKLQKPAKKVKVPKARPEKRKRPVFAAIFSGAVMLSFLGIGVWWLIESGALTTAAQRDTGVPNPPPSLTRDDFAGGPQQLNPGSGFSGEWASVYTPGRDGAPVTRANASAEVIEQEDGNILRIISRSGDQSGEVLVPLGADVMQALAGRQSALAISVRSASSETTQIYVKCDFSVLGDCGRRRFDVTYDTSDILLSLDYDRALAPNEAGYLAINSDIAGGGKGIDLMAIRIRPLN</sequence>
<feature type="transmembrane region" description="Helical" evidence="2">
    <location>
        <begin position="215"/>
        <end position="237"/>
    </location>
</feature>
<keyword evidence="2" id="KW-0812">Transmembrane</keyword>
<keyword evidence="2" id="KW-1133">Transmembrane helix</keyword>
<feature type="region of interest" description="Disordered" evidence="1">
    <location>
        <begin position="68"/>
        <end position="92"/>
    </location>
</feature>
<comment type="caution">
    <text evidence="3">The sequence shown here is derived from an EMBL/GenBank/DDBJ whole genome shotgun (WGS) entry which is preliminary data.</text>
</comment>
<accession>A9DGP8</accession>
<name>A9DGP8_HOEPD</name>
<dbReference type="OrthoDB" id="7870844at2"/>
<dbReference type="AlphaFoldDB" id="A9DGP8"/>
<feature type="compositionally biased region" description="Basic residues" evidence="1">
    <location>
        <begin position="196"/>
        <end position="206"/>
    </location>
</feature>
<organism evidence="3 4">
    <name type="scientific">Hoeflea phototrophica (strain DSM 17068 / NCIMB 14078 / DFL-43)</name>
    <dbReference type="NCBI Taxonomy" id="411684"/>
    <lineage>
        <taxon>Bacteria</taxon>
        <taxon>Pseudomonadati</taxon>
        <taxon>Pseudomonadota</taxon>
        <taxon>Alphaproteobacteria</taxon>
        <taxon>Hyphomicrobiales</taxon>
        <taxon>Rhizobiaceae</taxon>
        <taxon>Hoeflea</taxon>
    </lineage>
</organism>
<feature type="region of interest" description="Disordered" evidence="1">
    <location>
        <begin position="115"/>
        <end position="141"/>
    </location>
</feature>
<evidence type="ECO:0000256" key="1">
    <source>
        <dbReference type="SAM" id="MobiDB-lite"/>
    </source>
</evidence>
<evidence type="ECO:0000256" key="2">
    <source>
        <dbReference type="SAM" id="Phobius"/>
    </source>
</evidence>
<dbReference type="HOGENOM" id="CLU_707684_0_0_5"/>
<evidence type="ECO:0008006" key="5">
    <source>
        <dbReference type="Google" id="ProtNLM"/>
    </source>
</evidence>
<gene>
    <name evidence="3" type="ORF">HPDFL43_21227</name>
</gene>
<evidence type="ECO:0000313" key="4">
    <source>
        <dbReference type="Proteomes" id="UP000004291"/>
    </source>
</evidence>
<protein>
    <recommendedName>
        <fullName evidence="5">Biotin transporter BioY</fullName>
    </recommendedName>
</protein>
<feature type="region of interest" description="Disordered" evidence="1">
    <location>
        <begin position="183"/>
        <end position="206"/>
    </location>
</feature>
<keyword evidence="2" id="KW-0472">Membrane</keyword>
<dbReference type="Proteomes" id="UP000004291">
    <property type="component" value="Chromosome"/>
</dbReference>
<dbReference type="RefSeq" id="WP_156970166.1">
    <property type="nucleotide sequence ID" value="NZ_CM002917.1"/>
</dbReference>
<reference evidence="3 4" key="1">
    <citation type="submission" date="2007-10" db="EMBL/GenBank/DDBJ databases">
        <authorList>
            <person name="Wagner-Dobler I."/>
            <person name="Ferriera S."/>
            <person name="Johnson J."/>
            <person name="Kravitz S."/>
            <person name="Beeson K."/>
            <person name="Sutton G."/>
            <person name="Rogers Y.-H."/>
            <person name="Friedman R."/>
            <person name="Frazier M."/>
            <person name="Venter J.C."/>
        </authorList>
    </citation>
    <scope>NUCLEOTIDE SEQUENCE [LARGE SCALE GENOMIC DNA]</scope>
    <source>
        <strain evidence="3 4">DFL-43</strain>
    </source>
</reference>
<proteinExistence type="predicted"/>
<dbReference type="eggNOG" id="ENOG5034256">
    <property type="taxonomic scope" value="Bacteria"/>
</dbReference>
<reference evidence="3 4" key="2">
    <citation type="submission" date="2012-06" db="EMBL/GenBank/DDBJ databases">
        <authorList>
            <person name="Fiebig A."/>
        </authorList>
    </citation>
    <scope>NUCLEOTIDE SEQUENCE [LARGE SCALE GENOMIC DNA]</scope>
    <source>
        <strain evidence="3 4">DFL-43</strain>
    </source>
</reference>
<keyword evidence="4" id="KW-1185">Reference proteome</keyword>
<dbReference type="EMBL" id="ABIA03000001">
    <property type="protein sequence ID" value="EDQ31528.2"/>
    <property type="molecule type" value="Genomic_DNA"/>
</dbReference>
<evidence type="ECO:0000313" key="3">
    <source>
        <dbReference type="EMBL" id="EDQ31528.2"/>
    </source>
</evidence>